<proteinExistence type="predicted"/>
<dbReference type="FunFam" id="2.60.120.590:FF:000004">
    <property type="entry name" value="DNA oxidative demethylase ALKBH2"/>
    <property type="match status" value="1"/>
</dbReference>
<keyword evidence="2" id="KW-0479">Metal-binding</keyword>
<dbReference type="PROSITE" id="PS51471">
    <property type="entry name" value="FE2OG_OXY"/>
    <property type="match status" value="1"/>
</dbReference>
<dbReference type="GO" id="GO:0032451">
    <property type="term" value="F:demethylase activity"/>
    <property type="evidence" value="ECO:0007669"/>
    <property type="project" value="UniProtKB-ARBA"/>
</dbReference>
<evidence type="ECO:0000256" key="3">
    <source>
        <dbReference type="ARBA" id="ARBA00022763"/>
    </source>
</evidence>
<protein>
    <submittedName>
        <fullName evidence="10">Alkylated DNA repair protein AlkB</fullName>
    </submittedName>
</protein>
<reference evidence="10" key="1">
    <citation type="submission" date="2020-01" db="EMBL/GenBank/DDBJ databases">
        <authorList>
            <person name="Meier V. D."/>
            <person name="Meier V D."/>
        </authorList>
    </citation>
    <scope>NUCLEOTIDE SEQUENCE</scope>
    <source>
        <strain evidence="10">HLG_WM_MAG_12</strain>
    </source>
</reference>
<evidence type="ECO:0000313" key="10">
    <source>
        <dbReference type="EMBL" id="CAA6801514.1"/>
    </source>
</evidence>
<dbReference type="GO" id="GO:0016787">
    <property type="term" value="F:hydrolase activity"/>
    <property type="evidence" value="ECO:0007669"/>
    <property type="project" value="UniProtKB-ARBA"/>
</dbReference>
<accession>A0A6S6S8X7</accession>
<keyword evidence="4" id="KW-0460">Magnesium</keyword>
<dbReference type="EMBL" id="CACVAW010000005">
    <property type="protein sequence ID" value="CAA6801514.1"/>
    <property type="molecule type" value="Genomic_DNA"/>
</dbReference>
<dbReference type="AlphaFoldDB" id="A0A6S6S8X7"/>
<dbReference type="InterPro" id="IPR032854">
    <property type="entry name" value="ALKBH3"/>
</dbReference>
<dbReference type="GO" id="GO:0051213">
    <property type="term" value="F:dioxygenase activity"/>
    <property type="evidence" value="ECO:0007669"/>
    <property type="project" value="UniProtKB-KW"/>
</dbReference>
<dbReference type="GO" id="GO:0006307">
    <property type="term" value="P:DNA alkylation repair"/>
    <property type="evidence" value="ECO:0007669"/>
    <property type="project" value="InterPro"/>
</dbReference>
<evidence type="ECO:0000256" key="8">
    <source>
        <dbReference type="ARBA" id="ARBA00023204"/>
    </source>
</evidence>
<dbReference type="GO" id="GO:0016705">
    <property type="term" value="F:oxidoreductase activity, acting on paired donors, with incorporation or reduction of molecular oxygen"/>
    <property type="evidence" value="ECO:0007669"/>
    <property type="project" value="UniProtKB-ARBA"/>
</dbReference>
<dbReference type="SUPFAM" id="SSF51197">
    <property type="entry name" value="Clavaminate synthase-like"/>
    <property type="match status" value="1"/>
</dbReference>
<evidence type="ECO:0000256" key="7">
    <source>
        <dbReference type="ARBA" id="ARBA00023004"/>
    </source>
</evidence>
<feature type="domain" description="Fe2OG dioxygenase" evidence="9">
    <location>
        <begin position="127"/>
        <end position="225"/>
    </location>
</feature>
<keyword evidence="6" id="KW-0560">Oxidoreductase</keyword>
<dbReference type="Pfam" id="PF13532">
    <property type="entry name" value="2OG-FeII_Oxy_2"/>
    <property type="match status" value="1"/>
</dbReference>
<name>A0A6S6S8X7_9BACT</name>
<comment type="cofactor">
    <cofactor evidence="1">
        <name>Fe(2+)</name>
        <dbReference type="ChEBI" id="CHEBI:29033"/>
    </cofactor>
</comment>
<dbReference type="InterPro" id="IPR005123">
    <property type="entry name" value="Oxoglu/Fe-dep_dioxygenase_dom"/>
</dbReference>
<keyword evidence="5" id="KW-0223">Dioxygenase</keyword>
<dbReference type="GO" id="GO:0046872">
    <property type="term" value="F:metal ion binding"/>
    <property type="evidence" value="ECO:0007669"/>
    <property type="project" value="UniProtKB-KW"/>
</dbReference>
<dbReference type="Gene3D" id="2.60.120.590">
    <property type="entry name" value="Alpha-ketoglutarate-dependent dioxygenase AlkB-like"/>
    <property type="match status" value="1"/>
</dbReference>
<gene>
    <name evidence="10" type="ORF">HELGO_WM11069</name>
</gene>
<organism evidence="10">
    <name type="scientific">uncultured Campylobacterales bacterium</name>
    <dbReference type="NCBI Taxonomy" id="352960"/>
    <lineage>
        <taxon>Bacteria</taxon>
        <taxon>Pseudomonadati</taxon>
        <taxon>Campylobacterota</taxon>
        <taxon>Epsilonproteobacteria</taxon>
        <taxon>Campylobacterales</taxon>
        <taxon>environmental samples</taxon>
    </lineage>
</organism>
<dbReference type="PANTHER" id="PTHR31212:SF4">
    <property type="entry name" value="ALPHA-KETOGLUTARATE-DEPENDENT DIOXYGENASE ALKB HOMOLOG 3"/>
    <property type="match status" value="1"/>
</dbReference>
<dbReference type="PANTHER" id="PTHR31212">
    <property type="entry name" value="ALPHA-KETOGLUTARATE-DEPENDENT DIOXYGENASE ALKB HOMOLOG 3"/>
    <property type="match status" value="1"/>
</dbReference>
<evidence type="ECO:0000256" key="4">
    <source>
        <dbReference type="ARBA" id="ARBA00022842"/>
    </source>
</evidence>
<evidence type="ECO:0000256" key="1">
    <source>
        <dbReference type="ARBA" id="ARBA00001954"/>
    </source>
</evidence>
<evidence type="ECO:0000256" key="6">
    <source>
        <dbReference type="ARBA" id="ARBA00023002"/>
    </source>
</evidence>
<dbReference type="GO" id="GO:0140097">
    <property type="term" value="F:catalytic activity, acting on DNA"/>
    <property type="evidence" value="ECO:0007669"/>
    <property type="project" value="UniProtKB-ARBA"/>
</dbReference>
<dbReference type="InterPro" id="IPR027450">
    <property type="entry name" value="AlkB-like"/>
</dbReference>
<dbReference type="InterPro" id="IPR037151">
    <property type="entry name" value="AlkB-like_sf"/>
</dbReference>
<keyword evidence="7" id="KW-0408">Iron</keyword>
<sequence>MNLFSETQSPQLPFYLPNNINYSYKYDEKSKSFFITIPNGELIYFEFFFNKNISDKIILYFKKNNTINWQSQKIKIYGKEVIQPRLTSWYGDTGVTYSYSGITLYPNKWNKKLLYIKKQIEKITDKTFNSVLLNWYRDGEDYMNWHADDEKELGTNPVIASISFGKTRDFVLRQNNDSSQKITIPLTHGSLLIMQGEIQHHWKHCLPKRKRVKGSRFNLTFRDVVDV</sequence>
<evidence type="ECO:0000259" key="9">
    <source>
        <dbReference type="PROSITE" id="PS51471"/>
    </source>
</evidence>
<evidence type="ECO:0000256" key="2">
    <source>
        <dbReference type="ARBA" id="ARBA00022723"/>
    </source>
</evidence>
<keyword evidence="3" id="KW-0227">DNA damage</keyword>
<keyword evidence="8" id="KW-0234">DNA repair</keyword>
<evidence type="ECO:0000256" key="5">
    <source>
        <dbReference type="ARBA" id="ARBA00022964"/>
    </source>
</evidence>